<keyword evidence="3" id="KW-1185">Reference proteome</keyword>
<sequence>MSVLNVLNISRFNADFGNSNNNFMVNGYYFEMPTNVAPISKQKAETYFVDSISEPKDLLKKMLISTTIDGEEQYFLVGEVAVPKTLSNVHVKRMHDKIKSPIPYVSFLSAVAYYHALKGEKDSNEIEIDYMSMMLPIWLVKRELKFSVAQNKMSDRFLKEHIVTVHTPGMERTLKINVKQAKCRIESEIARHSIKYRMVKKDDNAKAISIEKRKSAAQFENSKVVLIDIGGGSTDAVCLGVGLTTPTSRDSFKVIDINPYLGYIEEFRAEKLLEEFRSLRSFENFIVKNYSKQTYKLKNENTGIEIDLTDKVTEMLSEYAGLLVPQVLNEFIPASSDEVLKFVYFGGEAPILEPYIKENLLKHMNEEAANNNHFFLDDIIEDKDNEVFAPTARTINLNALELRSIDETKKVEA</sequence>
<protein>
    <submittedName>
        <fullName evidence="2">ParM-family protein</fullName>
    </submittedName>
</protein>
<dbReference type="Proteomes" id="UP000302244">
    <property type="component" value="Segment"/>
</dbReference>
<reference evidence="2 3" key="1">
    <citation type="submission" date="2019-04" db="EMBL/GenBank/DDBJ databases">
        <title>Bacillus phage vB_BtS_B83 previously designated as a plasmid may represent new Siphoviridae genus.</title>
        <authorList>
            <person name="Piligrimova E."/>
            <person name="Kazantseva O."/>
            <person name="Zagorodny V."/>
            <person name="Shadrin A."/>
        </authorList>
    </citation>
    <scope>NUCLEOTIDE SEQUENCE [LARGE SCALE GENOMIC DNA]</scope>
</reference>
<gene>
    <name evidence="2" type="ORF">B83_gp32</name>
</gene>
<proteinExistence type="predicted"/>
<feature type="domain" description="Alp7A-like C-terminal" evidence="1">
    <location>
        <begin position="223"/>
        <end position="378"/>
    </location>
</feature>
<dbReference type="Gene3D" id="3.30.420.40">
    <property type="match status" value="1"/>
</dbReference>
<evidence type="ECO:0000313" key="3">
    <source>
        <dbReference type="Proteomes" id="UP000302244"/>
    </source>
</evidence>
<dbReference type="EMBL" id="MK759918">
    <property type="protein sequence ID" value="QCQ57812.1"/>
    <property type="molecule type" value="Genomic_DNA"/>
</dbReference>
<dbReference type="Pfam" id="PF22128">
    <property type="entry name" value="Alp7A_like_C"/>
    <property type="match status" value="1"/>
</dbReference>
<evidence type="ECO:0000259" key="1">
    <source>
        <dbReference type="Pfam" id="PF22128"/>
    </source>
</evidence>
<accession>A0A4P8MV67</accession>
<organism evidence="2 3">
    <name type="scientific">Bacillus phage vB_BtS_B83</name>
    <dbReference type="NCBI Taxonomy" id="2565501"/>
    <lineage>
        <taxon>Viruses</taxon>
        <taxon>Duplodnaviria</taxon>
        <taxon>Heunggongvirae</taxon>
        <taxon>Uroviricota</taxon>
        <taxon>Caudoviricetes</taxon>
        <taxon>Skryabinvirinae</taxon>
        <taxon>Pushchinovirus</taxon>
        <taxon>Pushchinovirus B83</taxon>
    </lineage>
</organism>
<name>A0A4P8MV67_9CAUD</name>
<dbReference type="InterPro" id="IPR054368">
    <property type="entry name" value="Alp7A-like_C"/>
</dbReference>
<dbReference type="CDD" id="cd24023">
    <property type="entry name" value="ASKHA_NBD_ParM_Alp7A-like"/>
    <property type="match status" value="1"/>
</dbReference>
<evidence type="ECO:0000313" key="2">
    <source>
        <dbReference type="EMBL" id="QCQ57812.1"/>
    </source>
</evidence>